<comment type="caution">
    <text evidence="1">The sequence shown here is derived from an EMBL/GenBank/DDBJ whole genome shotgun (WGS) entry which is preliminary data.</text>
</comment>
<accession>A0A820HY92</accession>
<proteinExistence type="predicted"/>
<dbReference type="AlphaFoldDB" id="A0A820HY92"/>
<evidence type="ECO:0000313" key="2">
    <source>
        <dbReference type="Proteomes" id="UP000663881"/>
    </source>
</evidence>
<gene>
    <name evidence="1" type="ORF">OKA104_LOCUS46271</name>
</gene>
<dbReference type="EMBL" id="CAJOAY010016557">
    <property type="protein sequence ID" value="CAF4302287.1"/>
    <property type="molecule type" value="Genomic_DNA"/>
</dbReference>
<evidence type="ECO:0000313" key="1">
    <source>
        <dbReference type="EMBL" id="CAF4302287.1"/>
    </source>
</evidence>
<reference evidence="1" key="1">
    <citation type="submission" date="2021-02" db="EMBL/GenBank/DDBJ databases">
        <authorList>
            <person name="Nowell W R."/>
        </authorList>
    </citation>
    <scope>NUCLEOTIDE SEQUENCE</scope>
</reference>
<protein>
    <submittedName>
        <fullName evidence="1">Uncharacterized protein</fullName>
    </submittedName>
</protein>
<name>A0A820HY92_9BILA</name>
<feature type="non-terminal residue" evidence="1">
    <location>
        <position position="50"/>
    </location>
</feature>
<dbReference type="Proteomes" id="UP000663881">
    <property type="component" value="Unassembled WGS sequence"/>
</dbReference>
<sequence length="50" mass="5528">MSSMPPSYSTISLRSPPEYAIAIVHITSSSPPPYYNSIDRITINQSRETA</sequence>
<organism evidence="1 2">
    <name type="scientific">Adineta steineri</name>
    <dbReference type="NCBI Taxonomy" id="433720"/>
    <lineage>
        <taxon>Eukaryota</taxon>
        <taxon>Metazoa</taxon>
        <taxon>Spiralia</taxon>
        <taxon>Gnathifera</taxon>
        <taxon>Rotifera</taxon>
        <taxon>Eurotatoria</taxon>
        <taxon>Bdelloidea</taxon>
        <taxon>Adinetida</taxon>
        <taxon>Adinetidae</taxon>
        <taxon>Adineta</taxon>
    </lineage>
</organism>